<sequence>MSLYTMKRRAKATALKKKEKEQAKVAREEAKKASFTEKAVKAAEVAAARAKKGDEAEAAKAQKAPSLSGKVPAIVQQKSKPKSKPKRGASQLQDGGDGGEGQSQPPQKASRTRTIRAPERYSE</sequence>
<feature type="region of interest" description="Disordered" evidence="1">
    <location>
        <begin position="1"/>
        <end position="22"/>
    </location>
</feature>
<evidence type="ECO:0000313" key="3">
    <source>
        <dbReference type="Proteomes" id="UP000800038"/>
    </source>
</evidence>
<dbReference type="AlphaFoldDB" id="A0A6A5S6Y4"/>
<keyword evidence="3" id="KW-1185">Reference proteome</keyword>
<proteinExistence type="predicted"/>
<protein>
    <submittedName>
        <fullName evidence="2">Uncharacterized protein</fullName>
    </submittedName>
</protein>
<dbReference type="EMBL" id="ML976189">
    <property type="protein sequence ID" value="KAF1936421.1"/>
    <property type="molecule type" value="Genomic_DNA"/>
</dbReference>
<evidence type="ECO:0000256" key="1">
    <source>
        <dbReference type="SAM" id="MobiDB-lite"/>
    </source>
</evidence>
<name>A0A6A5S6Y4_9PLEO</name>
<dbReference type="Proteomes" id="UP000800038">
    <property type="component" value="Unassembled WGS sequence"/>
</dbReference>
<reference evidence="2" key="1">
    <citation type="journal article" date="2020" name="Stud. Mycol.">
        <title>101 Dothideomycetes genomes: a test case for predicting lifestyles and emergence of pathogens.</title>
        <authorList>
            <person name="Haridas S."/>
            <person name="Albert R."/>
            <person name="Binder M."/>
            <person name="Bloem J."/>
            <person name="Labutti K."/>
            <person name="Salamov A."/>
            <person name="Andreopoulos B."/>
            <person name="Baker S."/>
            <person name="Barry K."/>
            <person name="Bills G."/>
            <person name="Bluhm B."/>
            <person name="Cannon C."/>
            <person name="Castanera R."/>
            <person name="Culley D."/>
            <person name="Daum C."/>
            <person name="Ezra D."/>
            <person name="Gonzalez J."/>
            <person name="Henrissat B."/>
            <person name="Kuo A."/>
            <person name="Liang C."/>
            <person name="Lipzen A."/>
            <person name="Lutzoni F."/>
            <person name="Magnuson J."/>
            <person name="Mondo S."/>
            <person name="Nolan M."/>
            <person name="Ohm R."/>
            <person name="Pangilinan J."/>
            <person name="Park H.-J."/>
            <person name="Ramirez L."/>
            <person name="Alfaro M."/>
            <person name="Sun H."/>
            <person name="Tritt A."/>
            <person name="Yoshinaga Y."/>
            <person name="Zwiers L.-H."/>
            <person name="Turgeon B."/>
            <person name="Goodwin S."/>
            <person name="Spatafora J."/>
            <person name="Crous P."/>
            <person name="Grigoriev I."/>
        </authorList>
    </citation>
    <scope>NUCLEOTIDE SEQUENCE</scope>
    <source>
        <strain evidence="2">CBS 161.51</strain>
    </source>
</reference>
<evidence type="ECO:0000313" key="2">
    <source>
        <dbReference type="EMBL" id="KAF1936421.1"/>
    </source>
</evidence>
<gene>
    <name evidence="2" type="ORF">EJ02DRAFT_470447</name>
</gene>
<feature type="compositionally biased region" description="Basic residues" evidence="1">
    <location>
        <begin position="1"/>
        <end position="15"/>
    </location>
</feature>
<feature type="compositionally biased region" description="Basic and acidic residues" evidence="1">
    <location>
        <begin position="51"/>
        <end position="60"/>
    </location>
</feature>
<feature type="region of interest" description="Disordered" evidence="1">
    <location>
        <begin position="51"/>
        <end position="123"/>
    </location>
</feature>
<accession>A0A6A5S6Y4</accession>
<organism evidence="2 3">
    <name type="scientific">Clathrospora elynae</name>
    <dbReference type="NCBI Taxonomy" id="706981"/>
    <lineage>
        <taxon>Eukaryota</taxon>
        <taxon>Fungi</taxon>
        <taxon>Dikarya</taxon>
        <taxon>Ascomycota</taxon>
        <taxon>Pezizomycotina</taxon>
        <taxon>Dothideomycetes</taxon>
        <taxon>Pleosporomycetidae</taxon>
        <taxon>Pleosporales</taxon>
        <taxon>Diademaceae</taxon>
        <taxon>Clathrospora</taxon>
    </lineage>
</organism>